<dbReference type="Gene3D" id="3.40.710.10">
    <property type="entry name" value="DD-peptidase/beta-lactamase superfamily"/>
    <property type="match status" value="2"/>
</dbReference>
<keyword evidence="3" id="KW-0732">Signal</keyword>
<dbReference type="RefSeq" id="WP_281841183.1">
    <property type="nucleotide sequence ID" value="NZ_BROH01000002.1"/>
</dbReference>
<keyword evidence="4" id="KW-0121">Carboxypeptidase</keyword>
<dbReference type="GO" id="GO:0004180">
    <property type="term" value="F:carboxypeptidase activity"/>
    <property type="evidence" value="ECO:0007669"/>
    <property type="project" value="UniProtKB-KW"/>
</dbReference>
<comment type="caution">
    <text evidence="4">The sequence shown here is derived from an EMBL/GenBank/DDBJ whole genome shotgun (WGS) entry which is preliminary data.</text>
</comment>
<dbReference type="NCBIfam" id="TIGR00666">
    <property type="entry name" value="PBP4"/>
    <property type="match status" value="1"/>
</dbReference>
<organism evidence="4 5">
    <name type="scientific">Sinisalibacter aestuarii</name>
    <dbReference type="NCBI Taxonomy" id="2949426"/>
    <lineage>
        <taxon>Bacteria</taxon>
        <taxon>Pseudomonadati</taxon>
        <taxon>Pseudomonadota</taxon>
        <taxon>Alphaproteobacteria</taxon>
        <taxon>Rhodobacterales</taxon>
        <taxon>Roseobacteraceae</taxon>
        <taxon>Sinisalibacter</taxon>
    </lineage>
</organism>
<feature type="signal peptide" evidence="3">
    <location>
        <begin position="1"/>
        <end position="24"/>
    </location>
</feature>
<keyword evidence="5" id="KW-1185">Reference proteome</keyword>
<reference evidence="4" key="1">
    <citation type="journal article" date="2023" name="Int. J. Syst. Evol. Microbiol.">
        <title>Sinisalibacter aestuarii sp. nov., isolated from estuarine sediment of the Arakawa River.</title>
        <authorList>
            <person name="Arafat S.T."/>
            <person name="Hirano S."/>
            <person name="Sato A."/>
            <person name="Takeuchi K."/>
            <person name="Yasuda T."/>
            <person name="Terahara T."/>
            <person name="Hamada M."/>
            <person name="Kobayashi T."/>
        </authorList>
    </citation>
    <scope>NUCLEOTIDE SEQUENCE</scope>
    <source>
        <strain evidence="4">B-399</strain>
    </source>
</reference>
<evidence type="ECO:0000256" key="3">
    <source>
        <dbReference type="SAM" id="SignalP"/>
    </source>
</evidence>
<sequence length="504" mass="52920">MLRGFSRRAFLGGAVSAVAGVAFAEAPTVSPRPGQRPEALGGAAPRLAALAAPSAEDLIAEARLGGEVSFAVADARTGVVLESHGADLGLPPASVTKAVTALYGLSTLGPDFRFRTQLVATGPVQAGKVQGDLILVGTGDPLLDTDALSAMVARLKAAGVSGVTGGFRVFAGMLPYMREIDPEQPDHVGYNPAVSGVNLNFNRVHFEWKRATNGWAVAMDARSDTLRPAVSMAKMSVVSRDLPTYTYREAQGGVDEWTVASTALGNAGSRWLPVRRPDLYAGEVMQVLAAAQGIRLPKIEAIAAMPSGTVLVQHESAPLSAIVREMLKYSTNLTAEVIGLTASATRGVPVTRLDASAQAMNDWMQDGFGAAGARFVDHSGLGGGSRISAADMVRMLIKAGPGGVLHGHLKEVVPQDEEGKTLSDARYSIQAKTGTLNFVSTLAGYVTGADGALLAFAIFTGDTARRARIAPEDMERPDGARAWSRRSRLLQHRLINRWAGLYGV</sequence>
<dbReference type="PANTHER" id="PTHR30023">
    <property type="entry name" value="D-ALANYL-D-ALANINE CARBOXYPEPTIDASE"/>
    <property type="match status" value="1"/>
</dbReference>
<dbReference type="Gene3D" id="3.50.80.20">
    <property type="entry name" value="D-Ala-D-Ala carboxypeptidase C, peptidase S13"/>
    <property type="match status" value="1"/>
</dbReference>
<proteinExistence type="inferred from homology"/>
<evidence type="ECO:0000256" key="1">
    <source>
        <dbReference type="ARBA" id="ARBA00006096"/>
    </source>
</evidence>
<keyword evidence="2" id="KW-0378">Hydrolase</keyword>
<comment type="similarity">
    <text evidence="1">Belongs to the peptidase S13 family.</text>
</comment>
<dbReference type="PANTHER" id="PTHR30023:SF0">
    <property type="entry name" value="PENICILLIN-SENSITIVE CARBOXYPEPTIDASE A"/>
    <property type="match status" value="1"/>
</dbReference>
<feature type="chain" id="PRO_5046972436" evidence="3">
    <location>
        <begin position="25"/>
        <end position="504"/>
    </location>
</feature>
<keyword evidence="4" id="KW-0645">Protease</keyword>
<name>A0ABQ5LS14_9RHOB</name>
<dbReference type="InterPro" id="IPR006311">
    <property type="entry name" value="TAT_signal"/>
</dbReference>
<evidence type="ECO:0000256" key="2">
    <source>
        <dbReference type="ARBA" id="ARBA00022801"/>
    </source>
</evidence>
<evidence type="ECO:0000313" key="4">
    <source>
        <dbReference type="EMBL" id="GKY87190.1"/>
    </source>
</evidence>
<dbReference type="SUPFAM" id="SSF56601">
    <property type="entry name" value="beta-lactamase/transpeptidase-like"/>
    <property type="match status" value="1"/>
</dbReference>
<evidence type="ECO:0000313" key="5">
    <source>
        <dbReference type="Proteomes" id="UP001144205"/>
    </source>
</evidence>
<dbReference type="EMBL" id="BROH01000002">
    <property type="protein sequence ID" value="GKY87190.1"/>
    <property type="molecule type" value="Genomic_DNA"/>
</dbReference>
<dbReference type="Pfam" id="PF02113">
    <property type="entry name" value="Peptidase_S13"/>
    <property type="match status" value="1"/>
</dbReference>
<dbReference type="Proteomes" id="UP001144205">
    <property type="component" value="Unassembled WGS sequence"/>
</dbReference>
<dbReference type="PROSITE" id="PS51318">
    <property type="entry name" value="TAT"/>
    <property type="match status" value="1"/>
</dbReference>
<dbReference type="InterPro" id="IPR012338">
    <property type="entry name" value="Beta-lactam/transpept-like"/>
</dbReference>
<protein>
    <submittedName>
        <fullName evidence="4">D-alanyl-D-alanine carboxypeptidase</fullName>
    </submittedName>
</protein>
<dbReference type="InterPro" id="IPR000667">
    <property type="entry name" value="Peptidase_S13"/>
</dbReference>
<dbReference type="PRINTS" id="PR00922">
    <property type="entry name" value="DADACBPTASE3"/>
</dbReference>
<gene>
    <name evidence="4" type="ORF">STA1M1_10590</name>
</gene>
<accession>A0ABQ5LS14</accession>